<gene>
    <name evidence="2" type="ORF">Fot_13956</name>
</gene>
<dbReference type="Pfam" id="PF05641">
    <property type="entry name" value="Agenet"/>
    <property type="match status" value="2"/>
</dbReference>
<feature type="domain" description="Agenet" evidence="1">
    <location>
        <begin position="16"/>
        <end position="81"/>
    </location>
</feature>
<evidence type="ECO:0000313" key="2">
    <source>
        <dbReference type="EMBL" id="KAL2544723.1"/>
    </source>
</evidence>
<reference evidence="3" key="1">
    <citation type="submission" date="2024-07" db="EMBL/GenBank/DDBJ databases">
        <title>Two chromosome-level genome assemblies of Korean endemic species Abeliophyllum distichum and Forsythia ovata (Oleaceae).</title>
        <authorList>
            <person name="Jang H."/>
        </authorList>
    </citation>
    <scope>NUCLEOTIDE SEQUENCE [LARGE SCALE GENOMIC DNA]</scope>
</reference>
<protein>
    <submittedName>
        <fullName evidence="2">Plant Tudor-like RNA-binding protein</fullName>
    </submittedName>
</protein>
<dbReference type="PANTHER" id="PTHR31917">
    <property type="entry name" value="AGENET DOMAIN-CONTAINING PROTEIN-RELATED"/>
    <property type="match status" value="1"/>
</dbReference>
<dbReference type="EMBL" id="JBFOLJ010000004">
    <property type="protein sequence ID" value="KAL2544723.1"/>
    <property type="molecule type" value="Genomic_DNA"/>
</dbReference>
<dbReference type="InterPro" id="IPR008395">
    <property type="entry name" value="Agenet-like_dom"/>
</dbReference>
<proteinExistence type="predicted"/>
<dbReference type="PANTHER" id="PTHR31917:SF5">
    <property type="entry name" value="OS02G0204500 PROTEIN"/>
    <property type="match status" value="1"/>
</dbReference>
<dbReference type="InterPro" id="IPR014002">
    <property type="entry name" value="Agenet_dom_plant"/>
</dbReference>
<evidence type="ECO:0000313" key="3">
    <source>
        <dbReference type="Proteomes" id="UP001604277"/>
    </source>
</evidence>
<organism evidence="2 3">
    <name type="scientific">Forsythia ovata</name>
    <dbReference type="NCBI Taxonomy" id="205694"/>
    <lineage>
        <taxon>Eukaryota</taxon>
        <taxon>Viridiplantae</taxon>
        <taxon>Streptophyta</taxon>
        <taxon>Embryophyta</taxon>
        <taxon>Tracheophyta</taxon>
        <taxon>Spermatophyta</taxon>
        <taxon>Magnoliopsida</taxon>
        <taxon>eudicotyledons</taxon>
        <taxon>Gunneridae</taxon>
        <taxon>Pentapetalae</taxon>
        <taxon>asterids</taxon>
        <taxon>lamiids</taxon>
        <taxon>Lamiales</taxon>
        <taxon>Oleaceae</taxon>
        <taxon>Forsythieae</taxon>
        <taxon>Forsythia</taxon>
    </lineage>
</organism>
<dbReference type="AlphaFoldDB" id="A0ABD1W4Y5"/>
<sequence length="308" mass="34973">MAMTGCDFVCSISLAMKFKRGSIVEVMNKRGDPVSWRMAEILSVNGHTYDVRYGCFPGNATQTLVERVKRKFVRPCPPLVEGLENCIAGGIVEVFDDCSWKIAMILKVLNGDQYLVRLLGCSQELIINRSNVRMRQTWHNDKWILMEKGPRGRDDGKASELLTSDYYQKMSFQTPEVNTMDNNPAQKYCTHIQSDAGVRESHLVSSRSLKRMSPYCSSVIEAHNGHVLKIRAIEKEETKNRVVSGPVIEKGHSWRHASIASKGLMTDVRVCRISLGTNYWTIQSSTVSQILQTYRPVSAIRRRRKKLD</sequence>
<comment type="caution">
    <text evidence="2">The sequence shown here is derived from an EMBL/GenBank/DDBJ whole genome shotgun (WGS) entry which is preliminary data.</text>
</comment>
<dbReference type="SMART" id="SM00743">
    <property type="entry name" value="Agenet"/>
    <property type="match status" value="2"/>
</dbReference>
<keyword evidence="3" id="KW-1185">Reference proteome</keyword>
<evidence type="ECO:0000259" key="1">
    <source>
        <dbReference type="SMART" id="SM00743"/>
    </source>
</evidence>
<dbReference type="Proteomes" id="UP001604277">
    <property type="component" value="Unassembled WGS sequence"/>
</dbReference>
<name>A0ABD1W4Y5_9LAMI</name>
<feature type="domain" description="Agenet" evidence="1">
    <location>
        <begin position="84"/>
        <end position="140"/>
    </location>
</feature>
<accession>A0ABD1W4Y5</accession>